<feature type="transmembrane region" description="Helical" evidence="7">
    <location>
        <begin position="586"/>
        <end position="606"/>
    </location>
</feature>
<dbReference type="InterPro" id="IPR003838">
    <property type="entry name" value="ABC3_permease_C"/>
</dbReference>
<keyword evidence="10" id="KW-1185">Reference proteome</keyword>
<organism evidence="9 10">
    <name type="scientific">Salininema proteolyticum</name>
    <dbReference type="NCBI Taxonomy" id="1607685"/>
    <lineage>
        <taxon>Bacteria</taxon>
        <taxon>Bacillati</taxon>
        <taxon>Actinomycetota</taxon>
        <taxon>Actinomycetes</taxon>
        <taxon>Glycomycetales</taxon>
        <taxon>Glycomycetaceae</taxon>
        <taxon>Salininema</taxon>
    </lineage>
</organism>
<dbReference type="Proteomes" id="UP001595823">
    <property type="component" value="Unassembled WGS sequence"/>
</dbReference>
<proteinExistence type="predicted"/>
<accession>A0ABV8U1F9</accession>
<evidence type="ECO:0000256" key="3">
    <source>
        <dbReference type="ARBA" id="ARBA00022692"/>
    </source>
</evidence>
<keyword evidence="3 7" id="KW-0812">Transmembrane</keyword>
<comment type="caution">
    <text evidence="9">The sequence shown here is derived from an EMBL/GenBank/DDBJ whole genome shotgun (WGS) entry which is preliminary data.</text>
</comment>
<dbReference type="Pfam" id="PF02687">
    <property type="entry name" value="FtsX"/>
    <property type="match status" value="1"/>
</dbReference>
<keyword evidence="4 7" id="KW-1133">Transmembrane helix</keyword>
<feature type="transmembrane region" description="Helical" evidence="7">
    <location>
        <begin position="21"/>
        <end position="47"/>
    </location>
</feature>
<reference evidence="10" key="1">
    <citation type="journal article" date="2019" name="Int. J. Syst. Evol. Microbiol.">
        <title>The Global Catalogue of Microorganisms (GCM) 10K type strain sequencing project: providing services to taxonomists for standard genome sequencing and annotation.</title>
        <authorList>
            <consortium name="The Broad Institute Genomics Platform"/>
            <consortium name="The Broad Institute Genome Sequencing Center for Infectious Disease"/>
            <person name="Wu L."/>
            <person name="Ma J."/>
        </authorList>
    </citation>
    <scope>NUCLEOTIDE SEQUENCE [LARGE SCALE GENOMIC DNA]</scope>
    <source>
        <strain evidence="10">IBRC-M 10908</strain>
    </source>
</reference>
<name>A0ABV8U1F9_9ACTN</name>
<feature type="transmembrane region" description="Helical" evidence="7">
    <location>
        <begin position="410"/>
        <end position="433"/>
    </location>
</feature>
<feature type="transmembrane region" description="Helical" evidence="7">
    <location>
        <begin position="292"/>
        <end position="314"/>
    </location>
</feature>
<gene>
    <name evidence="9" type="ORF">ACFPET_15885</name>
</gene>
<comment type="subcellular location">
    <subcellularLocation>
        <location evidence="1">Cell membrane</location>
        <topology evidence="1">Multi-pass membrane protein</topology>
    </subcellularLocation>
</comment>
<feature type="transmembrane region" description="Helical" evidence="7">
    <location>
        <begin position="334"/>
        <end position="353"/>
    </location>
</feature>
<evidence type="ECO:0000313" key="9">
    <source>
        <dbReference type="EMBL" id="MFC4336682.1"/>
    </source>
</evidence>
<protein>
    <submittedName>
        <fullName evidence="9">FtsX-like permease family protein</fullName>
    </submittedName>
</protein>
<dbReference type="EMBL" id="JBHSDK010000021">
    <property type="protein sequence ID" value="MFC4336682.1"/>
    <property type="molecule type" value="Genomic_DNA"/>
</dbReference>
<feature type="transmembrane region" description="Helical" evidence="7">
    <location>
        <begin position="191"/>
        <end position="219"/>
    </location>
</feature>
<evidence type="ECO:0000256" key="5">
    <source>
        <dbReference type="ARBA" id="ARBA00023136"/>
    </source>
</evidence>
<evidence type="ECO:0000256" key="4">
    <source>
        <dbReference type="ARBA" id="ARBA00022989"/>
    </source>
</evidence>
<evidence type="ECO:0000256" key="7">
    <source>
        <dbReference type="SAM" id="Phobius"/>
    </source>
</evidence>
<feature type="transmembrane region" description="Helical" evidence="7">
    <location>
        <begin position="359"/>
        <end position="380"/>
    </location>
</feature>
<keyword evidence="2" id="KW-1003">Cell membrane</keyword>
<sequence length="651" mass="67114">MRTVPGIAWMLFKGGRGQSRLSSALTVLAVTTVAVVLLFTVAGNIAFQARSDATAWRAPQEAASGGAVIATSTDYVADTSLARIDLGSADPGDAPAPPGLDRFPAPGEVYASPAAEDLLRQYPADELGDRYGPVTGTLGDDALVGPEEAVIVVGHSPDDAALTEPRYDMDGTSAYSFASFDGGEASDVYSMYLMLMVLATVFMLVPLFVFGAATARLSVSRKEDRLAAMRLMGATPAQVTLITVMEAALLALAASILGAIVWTLAIPLVGLIPIDGTTWFTGHLMMGVGPMLGVVAGIPLLVALSALVGLKGVLVSPLGVVRHQTRKRIRAGRLLVFLGLAGAFFAATTVVTPNVAGSLILFGLMGAFLWGLSFIGPWVVQTLGRIAGALARRPARLLAARRMSADPKSAWRTVSGVTLIGFVAGFMAVMPLLGAEESPGGDPVLSATASAESVEKAGAELEESVPEASDVQVTLDGESGAGQVSAAFDMDVDKARTLMAEILPGASAQTVDDWTVANERSGASVRTGVLVVLAVAFLTAIVSSAIVGVSSTLERKEVYHLLHLAGTPRRVLNAARRQETLMPMTVLGGGSILAGVLAGLPLLQIAPEGGSMVWVLGIAVAVGFAGVLAASSAARPVLTQAMYTRTVKGDL</sequence>
<feature type="domain" description="ABC3 transporter permease C-terminal" evidence="8">
    <location>
        <begin position="199"/>
        <end position="309"/>
    </location>
</feature>
<keyword evidence="5 7" id="KW-0472">Membrane</keyword>
<evidence type="ECO:0000256" key="6">
    <source>
        <dbReference type="SAM" id="MobiDB-lite"/>
    </source>
</evidence>
<evidence type="ECO:0000313" key="10">
    <source>
        <dbReference type="Proteomes" id="UP001595823"/>
    </source>
</evidence>
<evidence type="ECO:0000256" key="1">
    <source>
        <dbReference type="ARBA" id="ARBA00004651"/>
    </source>
</evidence>
<feature type="transmembrane region" description="Helical" evidence="7">
    <location>
        <begin position="239"/>
        <end position="272"/>
    </location>
</feature>
<feature type="region of interest" description="Disordered" evidence="6">
    <location>
        <begin position="86"/>
        <end position="106"/>
    </location>
</feature>
<evidence type="ECO:0000259" key="8">
    <source>
        <dbReference type="Pfam" id="PF02687"/>
    </source>
</evidence>
<feature type="transmembrane region" description="Helical" evidence="7">
    <location>
        <begin position="612"/>
        <end position="638"/>
    </location>
</feature>
<dbReference type="RefSeq" id="WP_380622841.1">
    <property type="nucleotide sequence ID" value="NZ_JBHSDK010000021.1"/>
</dbReference>
<evidence type="ECO:0000256" key="2">
    <source>
        <dbReference type="ARBA" id="ARBA00022475"/>
    </source>
</evidence>
<feature type="transmembrane region" description="Helical" evidence="7">
    <location>
        <begin position="528"/>
        <end position="549"/>
    </location>
</feature>